<dbReference type="Proteomes" id="UP000768567">
    <property type="component" value="Unassembled WGS sequence"/>
</dbReference>
<proteinExistence type="predicted"/>
<reference evidence="3 4" key="1">
    <citation type="submission" date="2020-10" db="EMBL/GenBank/DDBJ databases">
        <title>ChiBAC.</title>
        <authorList>
            <person name="Zenner C."/>
            <person name="Hitch T.C.A."/>
            <person name="Clavel T."/>
        </authorList>
    </citation>
    <scope>NUCLEOTIDE SEQUENCE [LARGE SCALE GENOMIC DNA]</scope>
    <source>
        <strain evidence="3 4">DSM 109015</strain>
    </source>
</reference>
<gene>
    <name evidence="3" type="ORF">INF35_10655</name>
</gene>
<keyword evidence="4" id="KW-1185">Reference proteome</keyword>
<feature type="transmembrane region" description="Helical" evidence="1">
    <location>
        <begin position="56"/>
        <end position="74"/>
    </location>
</feature>
<dbReference type="PANTHER" id="PTHR42903">
    <property type="entry name" value="INNER MEMBRANE PROTEIN YCCF"/>
    <property type="match status" value="1"/>
</dbReference>
<accession>A0ABR9R533</accession>
<evidence type="ECO:0000313" key="3">
    <source>
        <dbReference type="EMBL" id="MBE5038246.1"/>
    </source>
</evidence>
<keyword evidence="1" id="KW-1133">Transmembrane helix</keyword>
<dbReference type="EMBL" id="JADCKC010000003">
    <property type="protein sequence ID" value="MBE5038246.1"/>
    <property type="molecule type" value="Genomic_DNA"/>
</dbReference>
<dbReference type="NCBIfam" id="NF008740">
    <property type="entry name" value="PRK11770.1-2"/>
    <property type="match status" value="1"/>
</dbReference>
<sequence>MNLIGNILWCLLGGLVSALSWFFAGLLWCITIVGIPVGLQCFKFASLSLFPFGKEVVYGGGAGSLLLNIIWLLVTGLPLAVAHALWGCVLCITIIGIPFGRQFFKIARLALTPFGSRVVEAY</sequence>
<evidence type="ECO:0000259" key="2">
    <source>
        <dbReference type="Pfam" id="PF03733"/>
    </source>
</evidence>
<comment type="caution">
    <text evidence="3">The sequence shown here is derived from an EMBL/GenBank/DDBJ whole genome shotgun (WGS) entry which is preliminary data.</text>
</comment>
<feature type="transmembrane region" description="Helical" evidence="1">
    <location>
        <begin position="6"/>
        <end position="35"/>
    </location>
</feature>
<organism evidence="3 4">
    <name type="scientific">Gemmiger gallinarum</name>
    <dbReference type="NCBI Taxonomy" id="2779354"/>
    <lineage>
        <taxon>Bacteria</taxon>
        <taxon>Bacillati</taxon>
        <taxon>Bacillota</taxon>
        <taxon>Clostridia</taxon>
        <taxon>Eubacteriales</taxon>
        <taxon>Gemmiger</taxon>
    </lineage>
</organism>
<dbReference type="InterPro" id="IPR005185">
    <property type="entry name" value="YccF"/>
</dbReference>
<feature type="domain" description="Inner membrane component" evidence="2">
    <location>
        <begin position="66"/>
        <end position="115"/>
    </location>
</feature>
<keyword evidence="1" id="KW-0812">Transmembrane</keyword>
<evidence type="ECO:0000256" key="1">
    <source>
        <dbReference type="SAM" id="Phobius"/>
    </source>
</evidence>
<dbReference type="PIRSF" id="PIRSF028777">
    <property type="entry name" value="UCP028777"/>
    <property type="match status" value="1"/>
</dbReference>
<dbReference type="RefSeq" id="WP_193502276.1">
    <property type="nucleotide sequence ID" value="NZ_JADCKC010000003.1"/>
</dbReference>
<feature type="transmembrane region" description="Helical" evidence="1">
    <location>
        <begin position="80"/>
        <end position="99"/>
    </location>
</feature>
<dbReference type="InterPro" id="IPR031308">
    <property type="entry name" value="UCP028777"/>
</dbReference>
<feature type="domain" description="Inner membrane component" evidence="2">
    <location>
        <begin position="4"/>
        <end position="54"/>
    </location>
</feature>
<keyword evidence="1" id="KW-0472">Membrane</keyword>
<dbReference type="InterPro" id="IPR052937">
    <property type="entry name" value="Inner_membrane_protein"/>
</dbReference>
<protein>
    <submittedName>
        <fullName evidence="3">YccF domain-containing protein</fullName>
    </submittedName>
</protein>
<dbReference type="PANTHER" id="PTHR42903:SF1">
    <property type="entry name" value="INNER MEMBRANE PROTEIN YCCF"/>
    <property type="match status" value="1"/>
</dbReference>
<name>A0ABR9R533_9FIRM</name>
<evidence type="ECO:0000313" key="4">
    <source>
        <dbReference type="Proteomes" id="UP000768567"/>
    </source>
</evidence>
<dbReference type="Pfam" id="PF03733">
    <property type="entry name" value="YccF"/>
    <property type="match status" value="2"/>
</dbReference>